<dbReference type="PANTHER" id="PTHR47268">
    <property type="entry name" value="ACYLPHOSPHATASE"/>
    <property type="match status" value="1"/>
</dbReference>
<accession>A0A1F6DGQ4</accession>
<dbReference type="InterPro" id="IPR036046">
    <property type="entry name" value="Acylphosphatase-like_dom_sf"/>
</dbReference>
<evidence type="ECO:0000256" key="5">
    <source>
        <dbReference type="RuleBase" id="RU004168"/>
    </source>
</evidence>
<keyword evidence="4" id="KW-0378">Hydrolase</keyword>
<evidence type="ECO:0000259" key="6">
    <source>
        <dbReference type="PROSITE" id="PS51160"/>
    </source>
</evidence>
<feature type="active site" evidence="4">
    <location>
        <position position="19"/>
    </location>
</feature>
<organism evidence="7 8">
    <name type="scientific">Candidatus Kaiserbacteria bacterium RIFCSPHIGHO2_02_FULL_50_50</name>
    <dbReference type="NCBI Taxonomy" id="1798492"/>
    <lineage>
        <taxon>Bacteria</taxon>
        <taxon>Candidatus Kaiseribacteriota</taxon>
    </lineage>
</organism>
<dbReference type="EC" id="3.6.1.7" evidence="2 4"/>
<dbReference type="Proteomes" id="UP000178794">
    <property type="component" value="Unassembled WGS sequence"/>
</dbReference>
<dbReference type="InterPro" id="IPR001792">
    <property type="entry name" value="Acylphosphatase-like_dom"/>
</dbReference>
<dbReference type="InterPro" id="IPR020456">
    <property type="entry name" value="Acylphosphatase"/>
</dbReference>
<dbReference type="EMBL" id="MFLF01000002">
    <property type="protein sequence ID" value="OGG60556.1"/>
    <property type="molecule type" value="Genomic_DNA"/>
</dbReference>
<dbReference type="SUPFAM" id="SSF54975">
    <property type="entry name" value="Acylphosphatase/BLUF domain-like"/>
    <property type="match status" value="1"/>
</dbReference>
<protein>
    <recommendedName>
        <fullName evidence="2 4">acylphosphatase</fullName>
        <ecNumber evidence="2 4">3.6.1.7</ecNumber>
    </recommendedName>
</protein>
<evidence type="ECO:0000256" key="2">
    <source>
        <dbReference type="ARBA" id="ARBA00012150"/>
    </source>
</evidence>
<evidence type="ECO:0000313" key="8">
    <source>
        <dbReference type="Proteomes" id="UP000178794"/>
    </source>
</evidence>
<feature type="active site" evidence="4">
    <location>
        <position position="37"/>
    </location>
</feature>
<dbReference type="Pfam" id="PF00708">
    <property type="entry name" value="Acylphosphatase"/>
    <property type="match status" value="1"/>
</dbReference>
<dbReference type="PROSITE" id="PS51160">
    <property type="entry name" value="ACYLPHOSPHATASE_3"/>
    <property type="match status" value="1"/>
</dbReference>
<evidence type="ECO:0000256" key="1">
    <source>
        <dbReference type="ARBA" id="ARBA00005614"/>
    </source>
</evidence>
<comment type="similarity">
    <text evidence="1 5">Belongs to the acylphosphatase family.</text>
</comment>
<evidence type="ECO:0000256" key="3">
    <source>
        <dbReference type="ARBA" id="ARBA00047645"/>
    </source>
</evidence>
<evidence type="ECO:0000313" key="7">
    <source>
        <dbReference type="EMBL" id="OGG60556.1"/>
    </source>
</evidence>
<comment type="catalytic activity">
    <reaction evidence="3 4">
        <text>an acyl phosphate + H2O = a carboxylate + phosphate + H(+)</text>
        <dbReference type="Rhea" id="RHEA:14965"/>
        <dbReference type="ChEBI" id="CHEBI:15377"/>
        <dbReference type="ChEBI" id="CHEBI:15378"/>
        <dbReference type="ChEBI" id="CHEBI:29067"/>
        <dbReference type="ChEBI" id="CHEBI:43474"/>
        <dbReference type="ChEBI" id="CHEBI:59918"/>
        <dbReference type="EC" id="3.6.1.7"/>
    </reaction>
</comment>
<comment type="caution">
    <text evidence="7">The sequence shown here is derived from an EMBL/GenBank/DDBJ whole genome shotgun (WGS) entry which is preliminary data.</text>
</comment>
<feature type="domain" description="Acylphosphatase-like" evidence="6">
    <location>
        <begin position="4"/>
        <end position="91"/>
    </location>
</feature>
<gene>
    <name evidence="7" type="ORF">A3C89_04215</name>
</gene>
<dbReference type="AlphaFoldDB" id="A0A1F6DGQ4"/>
<name>A0A1F6DGQ4_9BACT</name>
<dbReference type="GO" id="GO:0003998">
    <property type="term" value="F:acylphosphatase activity"/>
    <property type="evidence" value="ECO:0007669"/>
    <property type="project" value="UniProtKB-EC"/>
</dbReference>
<dbReference type="Gene3D" id="3.30.70.100">
    <property type="match status" value="1"/>
</dbReference>
<dbReference type="PANTHER" id="PTHR47268:SF4">
    <property type="entry name" value="ACYLPHOSPHATASE"/>
    <property type="match status" value="1"/>
</dbReference>
<evidence type="ECO:0000256" key="4">
    <source>
        <dbReference type="PROSITE-ProRule" id="PRU00520"/>
    </source>
</evidence>
<sequence>MLSELHAVISGKVQGVGYRDFVRESAESLRLYGWVKNKEDDTVELLAQGYPEKLRELAELLQEGSVLAKVTGVATEFRTPRVLYEDFSVKA</sequence>
<reference evidence="7 8" key="1">
    <citation type="journal article" date="2016" name="Nat. Commun.">
        <title>Thousands of microbial genomes shed light on interconnected biogeochemical processes in an aquifer system.</title>
        <authorList>
            <person name="Anantharaman K."/>
            <person name="Brown C.T."/>
            <person name="Hug L.A."/>
            <person name="Sharon I."/>
            <person name="Castelle C.J."/>
            <person name="Probst A.J."/>
            <person name="Thomas B.C."/>
            <person name="Singh A."/>
            <person name="Wilkins M.J."/>
            <person name="Karaoz U."/>
            <person name="Brodie E.L."/>
            <person name="Williams K.H."/>
            <person name="Hubbard S.S."/>
            <person name="Banfield J.F."/>
        </authorList>
    </citation>
    <scope>NUCLEOTIDE SEQUENCE [LARGE SCALE GENOMIC DNA]</scope>
</reference>
<dbReference type="STRING" id="1798492.A3C89_04215"/>
<proteinExistence type="inferred from homology"/>